<dbReference type="PANTHER" id="PTHR14534">
    <property type="entry name" value="VACUOLAR IMPORT AND DEGRADATION PROTEIN 24"/>
    <property type="match status" value="1"/>
</dbReference>
<feature type="compositionally biased region" description="Basic and acidic residues" evidence="2">
    <location>
        <begin position="241"/>
        <end position="250"/>
    </location>
</feature>
<dbReference type="InterPro" id="IPR018618">
    <property type="entry name" value="GID4/10-like"/>
</dbReference>
<gene>
    <name evidence="3" type="ORF">PCON_04929</name>
</gene>
<evidence type="ECO:0000256" key="1">
    <source>
        <dbReference type="ARBA" id="ARBA00061469"/>
    </source>
</evidence>
<feature type="compositionally biased region" description="Low complexity" evidence="2">
    <location>
        <begin position="41"/>
        <end position="65"/>
    </location>
</feature>
<dbReference type="PANTHER" id="PTHR14534:SF3">
    <property type="entry name" value="GID COMPLEX SUBUNIT 4 HOMOLOG"/>
    <property type="match status" value="1"/>
</dbReference>
<protein>
    <submittedName>
        <fullName evidence="3">Similar to Uncharacterized protein P8A3.13c acc. no. Q9UT04</fullName>
    </submittedName>
</protein>
<dbReference type="EMBL" id="HF935247">
    <property type="protein sequence ID" value="CCX05342.1"/>
    <property type="molecule type" value="Genomic_DNA"/>
</dbReference>
<dbReference type="OrthoDB" id="5416588at2759"/>
<dbReference type="GO" id="GO:0007039">
    <property type="term" value="P:protein catabolic process in the vacuole"/>
    <property type="evidence" value="ECO:0007669"/>
    <property type="project" value="TreeGrafter"/>
</dbReference>
<dbReference type="AlphaFoldDB" id="U4KVK8"/>
<sequence>MPPINETYSPRAHLHSSHRLTNRYNISSSPLSSLFPRNRFSSSTTSTSRTSYTPPQSYPTTMPSIRTRHRRRSISRRSFAPTPPRPSNENVKHSMSYLAALTRYRNTYYVQEIKDKIRDPPDDMVVDTEPLQVYKTSWLRKGAEFVGRQVAPGVDPLYVASQRNYSDSETSGSDTEGEHLDDAIVATVVQDLDRELEERDRNDPDFAETGQQNRDRNDPDYTVTGVDEGYRNDPDSAETEQQNRDRDDTDSAFNERLRALLGDFEVSTENQAGFIRLGYSRNIAESLEREAAEPLRPVVRRVNSMMDRNLRQNAQDAPKQCWEVKVKIFDIDWESLRITGSMTAFTGEEKSPLGAHSVETYLEGELLDFNTHSFETWNYKSNLDDDADNWRNLEPFKNMYDEELARNLLSKKFLKNLTENWVFMRWKEKCFISPQPDGNSGLTIGGFYYLCLARQSGEIKGFYYDPQSQPYQELILKPKPSAFTPQGGD</sequence>
<dbReference type="GO" id="GO:0006623">
    <property type="term" value="P:protein targeting to vacuole"/>
    <property type="evidence" value="ECO:0007669"/>
    <property type="project" value="TreeGrafter"/>
</dbReference>
<dbReference type="OMA" id="HSKSERY"/>
<accession>U4KVK8</accession>
<keyword evidence="4" id="KW-1185">Reference proteome</keyword>
<dbReference type="GO" id="GO:0005773">
    <property type="term" value="C:vacuole"/>
    <property type="evidence" value="ECO:0007669"/>
    <property type="project" value="GOC"/>
</dbReference>
<name>U4KVK8_PYROM</name>
<dbReference type="eggNOG" id="KOG4635">
    <property type="taxonomic scope" value="Eukaryota"/>
</dbReference>
<comment type="similarity">
    <text evidence="1">Belongs to the GID4/VID24 family.</text>
</comment>
<proteinExistence type="inferred from homology"/>
<feature type="compositionally biased region" description="Basic residues" evidence="2">
    <location>
        <begin position="66"/>
        <end position="75"/>
    </location>
</feature>
<evidence type="ECO:0000313" key="3">
    <source>
        <dbReference type="EMBL" id="CCX05342.1"/>
    </source>
</evidence>
<reference evidence="3 4" key="1">
    <citation type="journal article" date="2013" name="PLoS Genet.">
        <title>The genome and development-dependent transcriptomes of Pyronema confluens: a window into fungal evolution.</title>
        <authorList>
            <person name="Traeger S."/>
            <person name="Altegoer F."/>
            <person name="Freitag M."/>
            <person name="Gabaldon T."/>
            <person name="Kempken F."/>
            <person name="Kumar A."/>
            <person name="Marcet-Houben M."/>
            <person name="Poggeler S."/>
            <person name="Stajich J.E."/>
            <person name="Nowrousian M."/>
        </authorList>
    </citation>
    <scope>NUCLEOTIDE SEQUENCE [LARGE SCALE GENOMIC DNA]</scope>
    <source>
        <strain evidence="4">CBS 100304</strain>
        <tissue evidence="3">Vegetative mycelium</tissue>
    </source>
</reference>
<dbReference type="STRING" id="1076935.U4KVK8"/>
<feature type="region of interest" description="Disordered" evidence="2">
    <location>
        <begin position="195"/>
        <end position="250"/>
    </location>
</feature>
<organism evidence="3 4">
    <name type="scientific">Pyronema omphalodes (strain CBS 100304)</name>
    <name type="common">Pyronema confluens</name>
    <dbReference type="NCBI Taxonomy" id="1076935"/>
    <lineage>
        <taxon>Eukaryota</taxon>
        <taxon>Fungi</taxon>
        <taxon>Dikarya</taxon>
        <taxon>Ascomycota</taxon>
        <taxon>Pezizomycotina</taxon>
        <taxon>Pezizomycetes</taxon>
        <taxon>Pezizales</taxon>
        <taxon>Pyronemataceae</taxon>
        <taxon>Pyronema</taxon>
    </lineage>
</organism>
<dbReference type="Proteomes" id="UP000018144">
    <property type="component" value="Unassembled WGS sequence"/>
</dbReference>
<evidence type="ECO:0000313" key="4">
    <source>
        <dbReference type="Proteomes" id="UP000018144"/>
    </source>
</evidence>
<dbReference type="Pfam" id="PF09783">
    <property type="entry name" value="Vac_ImportDeg"/>
    <property type="match status" value="1"/>
</dbReference>
<feature type="region of interest" description="Disordered" evidence="2">
    <location>
        <begin position="27"/>
        <end position="91"/>
    </location>
</feature>
<dbReference type="GO" id="GO:0045721">
    <property type="term" value="P:negative regulation of gluconeogenesis"/>
    <property type="evidence" value="ECO:0007669"/>
    <property type="project" value="TreeGrafter"/>
</dbReference>
<dbReference type="GO" id="GO:0043161">
    <property type="term" value="P:proteasome-mediated ubiquitin-dependent protein catabolic process"/>
    <property type="evidence" value="ECO:0007669"/>
    <property type="project" value="TreeGrafter"/>
</dbReference>
<feature type="compositionally biased region" description="Basic and acidic residues" evidence="2">
    <location>
        <begin position="195"/>
        <end position="204"/>
    </location>
</feature>
<evidence type="ECO:0000256" key="2">
    <source>
        <dbReference type="SAM" id="MobiDB-lite"/>
    </source>
</evidence>
<dbReference type="GO" id="GO:0034657">
    <property type="term" value="C:GID complex"/>
    <property type="evidence" value="ECO:0007669"/>
    <property type="project" value="TreeGrafter"/>
</dbReference>